<gene>
    <name evidence="2" type="ORF">ENM78_03420</name>
</gene>
<comment type="caution">
    <text evidence="2">The sequence shown here is derived from an EMBL/GenBank/DDBJ whole genome shotgun (WGS) entry which is preliminary data.</text>
</comment>
<keyword evidence="1" id="KW-1133">Transmembrane helix</keyword>
<evidence type="ECO:0000256" key="1">
    <source>
        <dbReference type="SAM" id="Phobius"/>
    </source>
</evidence>
<protein>
    <submittedName>
        <fullName evidence="2">Uncharacterized protein</fullName>
    </submittedName>
</protein>
<sequence>MRDPSYEPKKTPPAIFKFLHDFPSDWGIVFAPYMLKGFILALAFADFPDLSNTIRFLTGSVHDILKEKWSRWPWRGLPPNYHPIVPRRRVHEA</sequence>
<name>A0A7J3ZM36_9CREN</name>
<evidence type="ECO:0000313" key="2">
    <source>
        <dbReference type="EMBL" id="HHQ80490.1"/>
    </source>
</evidence>
<keyword evidence="1" id="KW-0472">Membrane</keyword>
<dbReference type="AlphaFoldDB" id="A0A7J3ZM36"/>
<proteinExistence type="predicted"/>
<accession>A0A7J3ZM36</accession>
<reference evidence="2" key="1">
    <citation type="journal article" date="2020" name="mSystems">
        <title>Genome- and Community-Level Interaction Insights into Carbon Utilization and Element Cycling Functions of Hydrothermarchaeota in Hydrothermal Sediment.</title>
        <authorList>
            <person name="Zhou Z."/>
            <person name="Liu Y."/>
            <person name="Xu W."/>
            <person name="Pan J."/>
            <person name="Luo Z.H."/>
            <person name="Li M."/>
        </authorList>
    </citation>
    <scope>NUCLEOTIDE SEQUENCE [LARGE SCALE GENOMIC DNA]</scope>
    <source>
        <strain evidence="2">SpSt-1116</strain>
    </source>
</reference>
<feature type="transmembrane region" description="Helical" evidence="1">
    <location>
        <begin position="26"/>
        <end position="45"/>
    </location>
</feature>
<dbReference type="EMBL" id="DRZC01000046">
    <property type="protein sequence ID" value="HHQ80490.1"/>
    <property type="molecule type" value="Genomic_DNA"/>
</dbReference>
<keyword evidence="1" id="KW-0812">Transmembrane</keyword>
<organism evidence="2">
    <name type="scientific">Fervidicoccus fontis</name>
    <dbReference type="NCBI Taxonomy" id="683846"/>
    <lineage>
        <taxon>Archaea</taxon>
        <taxon>Thermoproteota</taxon>
        <taxon>Thermoprotei</taxon>
        <taxon>Fervidicoccales</taxon>
        <taxon>Fervidicoccaceae</taxon>
        <taxon>Fervidicoccus</taxon>
    </lineage>
</organism>